<dbReference type="InterPro" id="IPR050229">
    <property type="entry name" value="GlpE_sulfurtransferase"/>
</dbReference>
<reference evidence="3 4" key="1">
    <citation type="submission" date="2020-07" db="EMBL/GenBank/DDBJ databases">
        <title>MOT database genomes.</title>
        <authorList>
            <person name="Joseph S."/>
            <person name="Aduse-Opoku J."/>
            <person name="Hashim A."/>
            <person name="Wade W."/>
            <person name="Curtis M."/>
        </authorList>
    </citation>
    <scope>NUCLEOTIDE SEQUENCE [LARGE SCALE GENOMIC DNA]</scope>
    <source>
        <strain evidence="3 4">CIP 106318</strain>
    </source>
</reference>
<dbReference type="PROSITE" id="PS51257">
    <property type="entry name" value="PROKAR_LIPOPROTEIN"/>
    <property type="match status" value="1"/>
</dbReference>
<evidence type="ECO:0000313" key="3">
    <source>
        <dbReference type="EMBL" id="NYS46774.1"/>
    </source>
</evidence>
<dbReference type="CDD" id="cd00158">
    <property type="entry name" value="RHOD"/>
    <property type="match status" value="2"/>
</dbReference>
<sequence>MKKIYAVLCSSALALTVVGCSPSSSSTTQNSQEATKVSIKEMSGEDLAKIQSDDKEKENYLLIDVRSADEYNAGHIKHAINIAVGDVKNNIEKLKDWKEKAVILYCNTGKKSKEAADILVAEGFKNVTNAKGVKEFNYDLVKYTNVMGADFQKAITEGKGVFIDVRDAKDYDKGHVKDAISADVKKLDELKDKLPADKNTPIYTYCYSGNRSAKAAQKAIELGYTNVTNAIDGTKEFEYKF</sequence>
<dbReference type="PROSITE" id="PS50206">
    <property type="entry name" value="RHODANESE_3"/>
    <property type="match status" value="2"/>
</dbReference>
<feature type="signal peptide" evidence="1">
    <location>
        <begin position="1"/>
        <end position="19"/>
    </location>
</feature>
<dbReference type="SUPFAM" id="SSF52821">
    <property type="entry name" value="Rhodanese/Cell cycle control phosphatase"/>
    <property type="match status" value="2"/>
</dbReference>
<evidence type="ECO:0000256" key="1">
    <source>
        <dbReference type="SAM" id="SignalP"/>
    </source>
</evidence>
<organism evidence="3 4">
    <name type="scientific">Gemelliphila palaticanis</name>
    <dbReference type="NCBI Taxonomy" id="81950"/>
    <lineage>
        <taxon>Bacteria</taxon>
        <taxon>Bacillati</taxon>
        <taxon>Bacillota</taxon>
        <taxon>Bacilli</taxon>
        <taxon>Bacillales</taxon>
        <taxon>Gemellaceae</taxon>
        <taxon>Gemelliphila</taxon>
    </lineage>
</organism>
<dbReference type="EMBL" id="JACBYF010000001">
    <property type="protein sequence ID" value="NYS46774.1"/>
    <property type="molecule type" value="Genomic_DNA"/>
</dbReference>
<keyword evidence="4" id="KW-1185">Reference proteome</keyword>
<keyword evidence="1" id="KW-0732">Signal</keyword>
<dbReference type="Pfam" id="PF00581">
    <property type="entry name" value="Rhodanese"/>
    <property type="match status" value="2"/>
</dbReference>
<dbReference type="InterPro" id="IPR001763">
    <property type="entry name" value="Rhodanese-like_dom"/>
</dbReference>
<name>A0ABX2SXF5_9BACL</name>
<feature type="chain" id="PRO_5046246947" evidence="1">
    <location>
        <begin position="20"/>
        <end position="241"/>
    </location>
</feature>
<feature type="domain" description="Rhodanese" evidence="2">
    <location>
        <begin position="56"/>
        <end position="142"/>
    </location>
</feature>
<protein>
    <submittedName>
        <fullName evidence="3">Rhodanese-like domain-containing protein</fullName>
    </submittedName>
</protein>
<accession>A0ABX2SXF5</accession>
<gene>
    <name evidence="3" type="ORF">HZY85_01005</name>
</gene>
<feature type="domain" description="Rhodanese" evidence="2">
    <location>
        <begin position="156"/>
        <end position="239"/>
    </location>
</feature>
<proteinExistence type="predicted"/>
<dbReference type="PANTHER" id="PTHR43031">
    <property type="entry name" value="FAD-DEPENDENT OXIDOREDUCTASE"/>
    <property type="match status" value="1"/>
</dbReference>
<comment type="caution">
    <text evidence="3">The sequence shown here is derived from an EMBL/GenBank/DDBJ whole genome shotgun (WGS) entry which is preliminary data.</text>
</comment>
<dbReference type="InterPro" id="IPR036873">
    <property type="entry name" value="Rhodanese-like_dom_sf"/>
</dbReference>
<dbReference type="Proteomes" id="UP000531840">
    <property type="component" value="Unassembled WGS sequence"/>
</dbReference>
<dbReference type="Gene3D" id="3.40.250.10">
    <property type="entry name" value="Rhodanese-like domain"/>
    <property type="match status" value="2"/>
</dbReference>
<evidence type="ECO:0000259" key="2">
    <source>
        <dbReference type="PROSITE" id="PS50206"/>
    </source>
</evidence>
<dbReference type="SMART" id="SM00450">
    <property type="entry name" value="RHOD"/>
    <property type="match status" value="2"/>
</dbReference>
<evidence type="ECO:0000313" key="4">
    <source>
        <dbReference type="Proteomes" id="UP000531840"/>
    </source>
</evidence>
<dbReference type="PANTHER" id="PTHR43031:SF18">
    <property type="entry name" value="RHODANESE-RELATED SULFURTRANSFERASES"/>
    <property type="match status" value="1"/>
</dbReference>